<feature type="repeat" description="Solcar" evidence="10">
    <location>
        <begin position="109"/>
        <end position="200"/>
    </location>
</feature>
<dbReference type="InParanoid" id="A0A077ZQQ4"/>
<gene>
    <name evidence="13" type="primary">Contig1393.g52</name>
    <name evidence="13" type="ORF">STYLEM_728</name>
</gene>
<dbReference type="Proteomes" id="UP000039865">
    <property type="component" value="Unassembled WGS sequence"/>
</dbReference>
<dbReference type="FunCoup" id="A0A077ZQQ4">
    <property type="interactions" value="350"/>
</dbReference>
<evidence type="ECO:0008006" key="15">
    <source>
        <dbReference type="Google" id="ProtNLM"/>
    </source>
</evidence>
<keyword evidence="4 10" id="KW-0812">Transmembrane</keyword>
<evidence type="ECO:0000256" key="2">
    <source>
        <dbReference type="ARBA" id="ARBA00006375"/>
    </source>
</evidence>
<dbReference type="PRINTS" id="PR00926">
    <property type="entry name" value="MITOCARRIER"/>
</dbReference>
<organism evidence="13 14">
    <name type="scientific">Stylonychia lemnae</name>
    <name type="common">Ciliate</name>
    <dbReference type="NCBI Taxonomy" id="5949"/>
    <lineage>
        <taxon>Eukaryota</taxon>
        <taxon>Sar</taxon>
        <taxon>Alveolata</taxon>
        <taxon>Ciliophora</taxon>
        <taxon>Intramacronucleata</taxon>
        <taxon>Spirotrichea</taxon>
        <taxon>Stichotrichia</taxon>
        <taxon>Sporadotrichida</taxon>
        <taxon>Oxytrichidae</taxon>
        <taxon>Stylonychinae</taxon>
        <taxon>Stylonychia</taxon>
    </lineage>
</organism>
<dbReference type="SUPFAM" id="SSF103506">
    <property type="entry name" value="Mitochondrial carrier"/>
    <property type="match status" value="1"/>
</dbReference>
<accession>A0A077ZQQ4</accession>
<dbReference type="InterPro" id="IPR050391">
    <property type="entry name" value="Mito_Metabolite_Transporter"/>
</dbReference>
<evidence type="ECO:0000313" key="13">
    <source>
        <dbReference type="EMBL" id="CDW71779.1"/>
    </source>
</evidence>
<feature type="repeat" description="Solcar" evidence="10">
    <location>
        <begin position="208"/>
        <end position="298"/>
    </location>
</feature>
<dbReference type="InterPro" id="IPR023395">
    <property type="entry name" value="MCP_dom_sf"/>
</dbReference>
<evidence type="ECO:0000313" key="14">
    <source>
        <dbReference type="Proteomes" id="UP000039865"/>
    </source>
</evidence>
<keyword evidence="3 11" id="KW-0813">Transport</keyword>
<keyword evidence="5" id="KW-0677">Repeat</keyword>
<keyword evidence="8" id="KW-0496">Mitochondrion</keyword>
<reference evidence="13 14" key="1">
    <citation type="submission" date="2014-06" db="EMBL/GenBank/DDBJ databases">
        <authorList>
            <person name="Swart Estienne"/>
        </authorList>
    </citation>
    <scope>NUCLEOTIDE SEQUENCE [LARGE SCALE GENOMIC DNA]</scope>
    <source>
        <strain evidence="13 14">130c</strain>
    </source>
</reference>
<evidence type="ECO:0000256" key="5">
    <source>
        <dbReference type="ARBA" id="ARBA00022737"/>
    </source>
</evidence>
<name>A0A077ZQQ4_STYLE</name>
<proteinExistence type="inferred from homology"/>
<dbReference type="InterPro" id="IPR002067">
    <property type="entry name" value="MCP"/>
</dbReference>
<protein>
    <recommendedName>
        <fullName evidence="15">Mitochondrial 2-oxoglutarate malate carrier protein</fullName>
    </recommendedName>
</protein>
<comment type="similarity">
    <text evidence="2 11">Belongs to the mitochondrial carrier (TC 2.A.29) family.</text>
</comment>
<evidence type="ECO:0000256" key="9">
    <source>
        <dbReference type="ARBA" id="ARBA00023136"/>
    </source>
</evidence>
<keyword evidence="7 12" id="KW-1133">Transmembrane helix</keyword>
<evidence type="ECO:0000256" key="10">
    <source>
        <dbReference type="PROSITE-ProRule" id="PRU00282"/>
    </source>
</evidence>
<dbReference type="Pfam" id="PF00153">
    <property type="entry name" value="Mito_carr"/>
    <property type="match status" value="3"/>
</dbReference>
<dbReference type="OrthoDB" id="756301at2759"/>
<evidence type="ECO:0000256" key="11">
    <source>
        <dbReference type="RuleBase" id="RU000488"/>
    </source>
</evidence>
<evidence type="ECO:0000256" key="7">
    <source>
        <dbReference type="ARBA" id="ARBA00022989"/>
    </source>
</evidence>
<evidence type="ECO:0000256" key="12">
    <source>
        <dbReference type="SAM" id="Phobius"/>
    </source>
</evidence>
<dbReference type="AlphaFoldDB" id="A0A077ZQQ4"/>
<keyword evidence="6" id="KW-0999">Mitochondrion inner membrane</keyword>
<sequence length="300" mass="32863">MTQTQPPKITLASQAKNFLIGGLSGMIATCFVQPIDMVKVRIQLKSEAGGNLSPFHIAREIAAEGGVKSFYKGIDSALMRQAVYTTTRLGIYFSLSDYLKYTVNGGSNMTSWQRVYSSLLAGGIGSIFGTPADLVLIRMQSDSTLPEAQRRNYKNFFDAFSRIVREEGLLSCWKGATPTVVRAMSLNLGMLVSYDESKERLTKYLGNSPNTVWALSSFISGGIAAAMSLPFDNVKTKLQKQTKGPDGTLPYKSFIDCGMKTAAREGILGFWAGFPTYVVRIAPHVMITLVASEYLKKLLK</sequence>
<dbReference type="Gene3D" id="1.50.40.10">
    <property type="entry name" value="Mitochondrial carrier domain"/>
    <property type="match status" value="1"/>
</dbReference>
<evidence type="ECO:0000256" key="1">
    <source>
        <dbReference type="ARBA" id="ARBA00004448"/>
    </source>
</evidence>
<dbReference type="EMBL" id="CCKQ01000687">
    <property type="protein sequence ID" value="CDW71779.1"/>
    <property type="molecule type" value="Genomic_DNA"/>
</dbReference>
<evidence type="ECO:0000256" key="3">
    <source>
        <dbReference type="ARBA" id="ARBA00022448"/>
    </source>
</evidence>
<keyword evidence="14" id="KW-1185">Reference proteome</keyword>
<evidence type="ECO:0000256" key="8">
    <source>
        <dbReference type="ARBA" id="ARBA00023128"/>
    </source>
</evidence>
<dbReference type="OMA" id="TLWRGAI"/>
<keyword evidence="9 10" id="KW-0472">Membrane</keyword>
<evidence type="ECO:0000256" key="4">
    <source>
        <dbReference type="ARBA" id="ARBA00022692"/>
    </source>
</evidence>
<comment type="subcellular location">
    <subcellularLocation>
        <location evidence="1">Mitochondrion inner membrane</location>
        <topology evidence="1">Multi-pass membrane protein</topology>
    </subcellularLocation>
</comment>
<dbReference type="FunFam" id="1.50.40.10:FF:000009">
    <property type="entry name" value="Mitochondrial 2-oxoglutarate/malate carrier protein"/>
    <property type="match status" value="1"/>
</dbReference>
<dbReference type="GO" id="GO:0055085">
    <property type="term" value="P:transmembrane transport"/>
    <property type="evidence" value="ECO:0007669"/>
    <property type="project" value="InterPro"/>
</dbReference>
<feature type="repeat" description="Solcar" evidence="10">
    <location>
        <begin position="16"/>
        <end position="98"/>
    </location>
</feature>
<feature type="transmembrane region" description="Helical" evidence="12">
    <location>
        <begin position="212"/>
        <end position="231"/>
    </location>
</feature>
<dbReference type="GO" id="GO:0005743">
    <property type="term" value="C:mitochondrial inner membrane"/>
    <property type="evidence" value="ECO:0007669"/>
    <property type="project" value="UniProtKB-SubCell"/>
</dbReference>
<dbReference type="PANTHER" id="PTHR45618">
    <property type="entry name" value="MITOCHONDRIAL DICARBOXYLATE CARRIER-RELATED"/>
    <property type="match status" value="1"/>
</dbReference>
<evidence type="ECO:0000256" key="6">
    <source>
        <dbReference type="ARBA" id="ARBA00022792"/>
    </source>
</evidence>
<dbReference type="InterPro" id="IPR018108">
    <property type="entry name" value="MCP_transmembrane"/>
</dbReference>
<dbReference type="PROSITE" id="PS50920">
    <property type="entry name" value="SOLCAR"/>
    <property type="match status" value="3"/>
</dbReference>